<sequence>MRVLVVGGSGKVGSLTLPYLAERHEVRVFDLKPPRPDVPAEYVGGDLRDFDALRSAAEGRDALLFMAMGPMADWGSPENGRLHFDVAAGGLYLALRAAHESGITHAVYTSSMSVYSLRGHEQRAAYPDETVPTDATGFYGLAKRFGELVCEGAVLDYGMSVVALRLCFPVADDEFPITEPPERAILCTSARDVAAALLAGLDRQGHGFEAFGISGDGNERMVSLRKAREVLGWSPRDVTP</sequence>
<keyword evidence="3" id="KW-1185">Reference proteome</keyword>
<dbReference type="Proteomes" id="UP001595699">
    <property type="component" value="Unassembled WGS sequence"/>
</dbReference>
<dbReference type="InterPro" id="IPR001509">
    <property type="entry name" value="Epimerase_deHydtase"/>
</dbReference>
<evidence type="ECO:0000259" key="1">
    <source>
        <dbReference type="Pfam" id="PF01370"/>
    </source>
</evidence>
<gene>
    <name evidence="2" type="ORF">ACFOUW_37320</name>
</gene>
<dbReference type="Gene3D" id="3.40.50.720">
    <property type="entry name" value="NAD(P)-binding Rossmann-like Domain"/>
    <property type="match status" value="1"/>
</dbReference>
<dbReference type="RefSeq" id="WP_205118020.1">
    <property type="nucleotide sequence ID" value="NZ_JAFBCM010000001.1"/>
</dbReference>
<proteinExistence type="predicted"/>
<dbReference type="Pfam" id="PF01370">
    <property type="entry name" value="Epimerase"/>
    <property type="match status" value="1"/>
</dbReference>
<dbReference type="EMBL" id="JBHRZH010000056">
    <property type="protein sequence ID" value="MFC3766538.1"/>
    <property type="molecule type" value="Genomic_DNA"/>
</dbReference>
<dbReference type="SUPFAM" id="SSF51735">
    <property type="entry name" value="NAD(P)-binding Rossmann-fold domains"/>
    <property type="match status" value="1"/>
</dbReference>
<accession>A0ABV7YR19</accession>
<protein>
    <submittedName>
        <fullName evidence="2">NAD-dependent epimerase/dehydratase family protein</fullName>
    </submittedName>
</protein>
<name>A0ABV7YR19_9ACTN</name>
<evidence type="ECO:0000313" key="3">
    <source>
        <dbReference type="Proteomes" id="UP001595699"/>
    </source>
</evidence>
<organism evidence="2 3">
    <name type="scientific">Tenggerimyces flavus</name>
    <dbReference type="NCBI Taxonomy" id="1708749"/>
    <lineage>
        <taxon>Bacteria</taxon>
        <taxon>Bacillati</taxon>
        <taxon>Actinomycetota</taxon>
        <taxon>Actinomycetes</taxon>
        <taxon>Propionibacteriales</taxon>
        <taxon>Nocardioidaceae</taxon>
        <taxon>Tenggerimyces</taxon>
    </lineage>
</organism>
<dbReference type="PANTHER" id="PTHR43245">
    <property type="entry name" value="BIFUNCTIONAL POLYMYXIN RESISTANCE PROTEIN ARNA"/>
    <property type="match status" value="1"/>
</dbReference>
<comment type="caution">
    <text evidence="2">The sequence shown here is derived from an EMBL/GenBank/DDBJ whole genome shotgun (WGS) entry which is preliminary data.</text>
</comment>
<feature type="domain" description="NAD-dependent epimerase/dehydratase" evidence="1">
    <location>
        <begin position="3"/>
        <end position="168"/>
    </location>
</feature>
<dbReference type="InterPro" id="IPR050177">
    <property type="entry name" value="Lipid_A_modif_metabolic_enz"/>
</dbReference>
<evidence type="ECO:0000313" key="2">
    <source>
        <dbReference type="EMBL" id="MFC3766538.1"/>
    </source>
</evidence>
<dbReference type="InterPro" id="IPR036291">
    <property type="entry name" value="NAD(P)-bd_dom_sf"/>
</dbReference>
<reference evidence="3" key="1">
    <citation type="journal article" date="2019" name="Int. J. Syst. Evol. Microbiol.">
        <title>The Global Catalogue of Microorganisms (GCM) 10K type strain sequencing project: providing services to taxonomists for standard genome sequencing and annotation.</title>
        <authorList>
            <consortium name="The Broad Institute Genomics Platform"/>
            <consortium name="The Broad Institute Genome Sequencing Center for Infectious Disease"/>
            <person name="Wu L."/>
            <person name="Ma J."/>
        </authorList>
    </citation>
    <scope>NUCLEOTIDE SEQUENCE [LARGE SCALE GENOMIC DNA]</scope>
    <source>
        <strain evidence="3">CGMCC 4.7241</strain>
    </source>
</reference>